<dbReference type="AlphaFoldDB" id="A0A9X4ILB7"/>
<dbReference type="Proteomes" id="UP001149303">
    <property type="component" value="Unassembled WGS sequence"/>
</dbReference>
<protein>
    <submittedName>
        <fullName evidence="1">UPF0489 family protein</fullName>
    </submittedName>
</protein>
<evidence type="ECO:0000313" key="2">
    <source>
        <dbReference type="Proteomes" id="UP001149303"/>
    </source>
</evidence>
<comment type="caution">
    <text evidence="1">The sequence shown here is derived from an EMBL/GenBank/DDBJ whole genome shotgun (WGS) entry which is preliminary data.</text>
</comment>
<sequence length="278" mass="33179">MKKKQLYEIARRSNINHKFTSENEVLIYEDHRTIINVLYFLIEKRELTESVDLIMFDNHDDYCHPRESTIKKIIEFLKKPNPRELNQIVEFDLNHLDDDWVKVGMELGLINNVFLFNSDESGIGFREEYKTQNFGTKYLYNLGDVWSALGHRGYLNDPIKTEYQTLWDDFGWELKDGKFDFKKNRRNFVFDIDLDCFSTRIMDKTIAIPEEIIIERLTEHSRASYHYHYSSQQFMKQLIREAEMVTICYENGCCGGIREAHKIFNMVDYVLFDNQIGN</sequence>
<organism evidence="1 2">
    <name type="scientific">Tenacibaculum larymnensis</name>
    <dbReference type="NCBI Taxonomy" id="2878201"/>
    <lineage>
        <taxon>Bacteria</taxon>
        <taxon>Pseudomonadati</taxon>
        <taxon>Bacteroidota</taxon>
        <taxon>Flavobacteriia</taxon>
        <taxon>Flavobacteriales</taxon>
        <taxon>Flavobacteriaceae</taxon>
        <taxon>Tenacibaculum</taxon>
    </lineage>
</organism>
<dbReference type="InterPro" id="IPR024131">
    <property type="entry name" value="UPF0489"/>
</dbReference>
<keyword evidence="2" id="KW-1185">Reference proteome</keyword>
<evidence type="ECO:0000313" key="1">
    <source>
        <dbReference type="EMBL" id="MDE1206393.1"/>
    </source>
</evidence>
<gene>
    <name evidence="1" type="ORF">LCI24_06235</name>
</gene>
<dbReference type="RefSeq" id="WP_274639601.1">
    <property type="nucleotide sequence ID" value="NZ_JAIWJY010000003.1"/>
</dbReference>
<reference evidence="1" key="1">
    <citation type="submission" date="2021-09" db="EMBL/GenBank/DDBJ databases">
        <authorList>
            <person name="Smyrli M."/>
        </authorList>
    </citation>
    <scope>NUCLEOTIDE SEQUENCE</scope>
    <source>
        <strain evidence="1">LAR25</strain>
    </source>
</reference>
<accession>A0A9X4ILB7</accession>
<proteinExistence type="predicted"/>
<dbReference type="EMBL" id="JAIWJY010000003">
    <property type="protein sequence ID" value="MDE1206393.1"/>
    <property type="molecule type" value="Genomic_DNA"/>
</dbReference>
<dbReference type="Pfam" id="PF12640">
    <property type="entry name" value="UPF0489"/>
    <property type="match status" value="1"/>
</dbReference>
<name>A0A9X4ILB7_9FLAO</name>